<dbReference type="Pfam" id="PF00884">
    <property type="entry name" value="Sulfatase"/>
    <property type="match status" value="1"/>
</dbReference>
<evidence type="ECO:0000256" key="1">
    <source>
        <dbReference type="ARBA" id="ARBA00008779"/>
    </source>
</evidence>
<protein>
    <submittedName>
        <fullName evidence="5">Sulfatase-like hydrolase/transferase</fullName>
    </submittedName>
</protein>
<dbReference type="InterPro" id="IPR024607">
    <property type="entry name" value="Sulfatase_CS"/>
</dbReference>
<sequence>MARPNVIVIMADQLKATALPIYGNPDVRTPVLDRFAEESVRYDLAFAAHPLCTPSRVSLWTGAYPHDHGVRTNEAQAPKSRDNYLRQFHQAGYRLALIGKNHCFGSEDLALFDEVEEFSHRGRTHASDARDDRFRSWLNTDAEFDRLWHAHPTPVPQEECPAARITEEASRFVRTAAEPFLLWMSLPEPHEPYYAPEPFASMYDPERIHLPEGALEDDTAEPVRRRLYRELCGFDDMDEASLRTAVATYYAMVSFVDSCIGRLLDTLTEADRDKDTIVVFLADHGDFAGERGLMVKCNSLIDALTRVPLVIRIPGIDAAGDTVADPVSLIDVMPTVAHIASVTAPTGSRGRVLPGLGIPTEARSAVFAEYGAGSPPMTYDQGVSRGHAQRDQLRPLLRAAEAEGRSKMVRTRRWKYIYDPMDPVDELYDMEADARELHNLAADPAHGGIVADMRRRLLDWSIRTEDAEPTALYFDPGDFSPRVEPHYAPFGA</sequence>
<organism evidence="5 6">
    <name type="scientific">Microbacterium awajiense</name>
    <dbReference type="NCBI Taxonomy" id="415214"/>
    <lineage>
        <taxon>Bacteria</taxon>
        <taxon>Bacillati</taxon>
        <taxon>Actinomycetota</taxon>
        <taxon>Actinomycetes</taxon>
        <taxon>Micrococcales</taxon>
        <taxon>Microbacteriaceae</taxon>
        <taxon>Microbacterium</taxon>
    </lineage>
</organism>
<dbReference type="InterPro" id="IPR000917">
    <property type="entry name" value="Sulfatase_N"/>
</dbReference>
<keyword evidence="6" id="KW-1185">Reference proteome</keyword>
<evidence type="ECO:0000259" key="4">
    <source>
        <dbReference type="Pfam" id="PF00884"/>
    </source>
</evidence>
<dbReference type="PANTHER" id="PTHR45953">
    <property type="entry name" value="IDURONATE 2-SULFATASE"/>
    <property type="match status" value="1"/>
</dbReference>
<evidence type="ECO:0000313" key="6">
    <source>
        <dbReference type="Proteomes" id="UP001501697"/>
    </source>
</evidence>
<dbReference type="PROSITE" id="PS00523">
    <property type="entry name" value="SULFATASE_1"/>
    <property type="match status" value="1"/>
</dbReference>
<dbReference type="InterPro" id="IPR017850">
    <property type="entry name" value="Alkaline_phosphatase_core_sf"/>
</dbReference>
<dbReference type="RefSeq" id="WP_344737567.1">
    <property type="nucleotide sequence ID" value="NZ_BAAAYU010000005.1"/>
</dbReference>
<accession>A0ABP7AJT9</accession>
<dbReference type="SUPFAM" id="SSF53649">
    <property type="entry name" value="Alkaline phosphatase-like"/>
    <property type="match status" value="1"/>
</dbReference>
<keyword evidence="3" id="KW-0378">Hydrolase</keyword>
<evidence type="ECO:0000256" key="2">
    <source>
        <dbReference type="ARBA" id="ARBA00022723"/>
    </source>
</evidence>
<feature type="domain" description="Sulfatase N-terminal" evidence="4">
    <location>
        <begin position="4"/>
        <end position="340"/>
    </location>
</feature>
<dbReference type="PANTHER" id="PTHR45953:SF1">
    <property type="entry name" value="IDURONATE 2-SULFATASE"/>
    <property type="match status" value="1"/>
</dbReference>
<comment type="similarity">
    <text evidence="1">Belongs to the sulfatase family.</text>
</comment>
<proteinExistence type="inferred from homology"/>
<keyword evidence="2" id="KW-0479">Metal-binding</keyword>
<evidence type="ECO:0000256" key="3">
    <source>
        <dbReference type="ARBA" id="ARBA00022801"/>
    </source>
</evidence>
<dbReference type="EMBL" id="BAAAYU010000005">
    <property type="protein sequence ID" value="GAA3634375.1"/>
    <property type="molecule type" value="Genomic_DNA"/>
</dbReference>
<gene>
    <name evidence="5" type="ORF">GCM10022200_16990</name>
</gene>
<name>A0ABP7AJT9_9MICO</name>
<dbReference type="Proteomes" id="UP001501697">
    <property type="component" value="Unassembled WGS sequence"/>
</dbReference>
<reference evidence="6" key="1">
    <citation type="journal article" date="2019" name="Int. J. Syst. Evol. Microbiol.">
        <title>The Global Catalogue of Microorganisms (GCM) 10K type strain sequencing project: providing services to taxonomists for standard genome sequencing and annotation.</title>
        <authorList>
            <consortium name="The Broad Institute Genomics Platform"/>
            <consortium name="The Broad Institute Genome Sequencing Center for Infectious Disease"/>
            <person name="Wu L."/>
            <person name="Ma J."/>
        </authorList>
    </citation>
    <scope>NUCLEOTIDE SEQUENCE [LARGE SCALE GENOMIC DNA]</scope>
    <source>
        <strain evidence="6">JCM 16544</strain>
    </source>
</reference>
<comment type="caution">
    <text evidence="5">The sequence shown here is derived from an EMBL/GenBank/DDBJ whole genome shotgun (WGS) entry which is preliminary data.</text>
</comment>
<evidence type="ECO:0000313" key="5">
    <source>
        <dbReference type="EMBL" id="GAA3634375.1"/>
    </source>
</evidence>
<dbReference type="Gene3D" id="3.40.720.10">
    <property type="entry name" value="Alkaline Phosphatase, subunit A"/>
    <property type="match status" value="1"/>
</dbReference>